<dbReference type="RefSeq" id="WP_013299555.1">
    <property type="nucleotide sequence ID" value="NC_014414.1"/>
</dbReference>
<dbReference type="InterPro" id="IPR027266">
    <property type="entry name" value="TrmE/GcvT-like"/>
</dbReference>
<dbReference type="HOGENOM" id="CLU_007884_7_1_5"/>
<dbReference type="OrthoDB" id="9796287at2"/>
<accession>E0TCJ2</accession>
<dbReference type="PANTHER" id="PTHR22602">
    <property type="entry name" value="TRANSFERASE CAF17, MITOCHONDRIAL-RELATED"/>
    <property type="match status" value="1"/>
</dbReference>
<gene>
    <name evidence="3" type="ordered locus">PB2503_02522</name>
</gene>
<dbReference type="STRING" id="314260.PB2503_02522"/>
<name>E0TCJ2_PARBH</name>
<feature type="domain" description="CAF17 C-terminal" evidence="2">
    <location>
        <begin position="216"/>
        <end position="278"/>
    </location>
</feature>
<dbReference type="PANTHER" id="PTHR22602:SF0">
    <property type="entry name" value="TRANSFERASE CAF17, MITOCHONDRIAL-RELATED"/>
    <property type="match status" value="1"/>
</dbReference>
<dbReference type="KEGG" id="pbr:PB2503_02522"/>
<evidence type="ECO:0000256" key="1">
    <source>
        <dbReference type="ARBA" id="ARBA00022946"/>
    </source>
</evidence>
<keyword evidence="4" id="KW-1185">Reference proteome</keyword>
<dbReference type="AlphaFoldDB" id="E0TCJ2"/>
<keyword evidence="3" id="KW-0808">Transferase</keyword>
<evidence type="ECO:0000313" key="3">
    <source>
        <dbReference type="EMBL" id="ADM08581.1"/>
    </source>
</evidence>
<proteinExistence type="predicted"/>
<keyword evidence="1" id="KW-0809">Transit peptide</keyword>
<dbReference type="SUPFAM" id="SSF103025">
    <property type="entry name" value="Folate-binding domain"/>
    <property type="match status" value="1"/>
</dbReference>
<sequence>MMTLTGSLTRDLVSVAGDDRFTFLGNVLTIRCDADGPPLRYGALLTPQGKILDTYFMWARGDHYLFDLPKGRGEAFAGRLKRYALRAAVTIAPVDDINVGIRPDHPTDQGPNGRDDAALTLLPDPRLPTLGARGLWAGSAAAGAPVEAEYRDHLIRLGIPDLGTGFDEADAFPLDVNLDRLGGIDHKKGCFVGQEVASRMFRKGEIRKRTYCLSGAQIPALGQSVMVGEIKLGTVTARSGDGRAALALVRLDRLGGREDSAVTTADGADLQLTAPFWLS</sequence>
<dbReference type="InterPro" id="IPR045179">
    <property type="entry name" value="YgfZ/GcvT"/>
</dbReference>
<reference evidence="3 4" key="2">
    <citation type="journal article" date="2011" name="J. Bacteriol.">
        <title>Complete genome sequence of strain HTCC2503T of Parvularcula bermudensis, the type species of the order "Parvularculales" in the class Alphaproteobacteria.</title>
        <authorList>
            <person name="Oh H.M."/>
            <person name="Kang I."/>
            <person name="Vergin K.L."/>
            <person name="Kang D."/>
            <person name="Rhee K.H."/>
            <person name="Giovannoni S.J."/>
            <person name="Cho J.C."/>
        </authorList>
    </citation>
    <scope>NUCLEOTIDE SEQUENCE [LARGE SCALE GENOMIC DNA]</scope>
    <source>
        <strain evidence="4">ATCC BAA-594 / HTCC2503 / KCTC 12087</strain>
    </source>
</reference>
<keyword evidence="3" id="KW-0489">Methyltransferase</keyword>
<dbReference type="Gene3D" id="3.30.1360.120">
    <property type="entry name" value="Probable tRNA modification gtpase trme, domain 1"/>
    <property type="match status" value="2"/>
</dbReference>
<dbReference type="NCBIfam" id="TIGR03317">
    <property type="entry name" value="ygfZ_signature"/>
    <property type="match status" value="1"/>
</dbReference>
<protein>
    <submittedName>
        <fullName evidence="3">Glycine cleavage system T protein, aminomethyltransferase</fullName>
    </submittedName>
</protein>
<dbReference type="GO" id="GO:0016226">
    <property type="term" value="P:iron-sulfur cluster assembly"/>
    <property type="evidence" value="ECO:0007669"/>
    <property type="project" value="TreeGrafter"/>
</dbReference>
<organism evidence="3 4">
    <name type="scientific">Parvularcula bermudensis (strain ATCC BAA-594 / HTCC2503 / KCTC 12087)</name>
    <dbReference type="NCBI Taxonomy" id="314260"/>
    <lineage>
        <taxon>Bacteria</taxon>
        <taxon>Pseudomonadati</taxon>
        <taxon>Pseudomonadota</taxon>
        <taxon>Alphaproteobacteria</taxon>
        <taxon>Parvularculales</taxon>
        <taxon>Parvularculaceae</taxon>
        <taxon>Parvularcula</taxon>
    </lineage>
</organism>
<dbReference type="InterPro" id="IPR017703">
    <property type="entry name" value="YgfZ/GCV_T_CS"/>
</dbReference>
<dbReference type="Proteomes" id="UP000001302">
    <property type="component" value="Chromosome"/>
</dbReference>
<evidence type="ECO:0000313" key="4">
    <source>
        <dbReference type="Proteomes" id="UP000001302"/>
    </source>
</evidence>
<dbReference type="EMBL" id="CP002156">
    <property type="protein sequence ID" value="ADM08581.1"/>
    <property type="molecule type" value="Genomic_DNA"/>
</dbReference>
<evidence type="ECO:0000259" key="2">
    <source>
        <dbReference type="Pfam" id="PF25455"/>
    </source>
</evidence>
<dbReference type="InterPro" id="IPR057460">
    <property type="entry name" value="CAF17_C"/>
</dbReference>
<reference evidence="4" key="1">
    <citation type="submission" date="2010-08" db="EMBL/GenBank/DDBJ databases">
        <title>Genome sequence of Parvularcula bermudensis HTCC2503.</title>
        <authorList>
            <person name="Kang D.-M."/>
            <person name="Oh H.-M."/>
            <person name="Cho J.-C."/>
        </authorList>
    </citation>
    <scope>NUCLEOTIDE SEQUENCE [LARGE SCALE GENOMIC DNA]</scope>
    <source>
        <strain evidence="4">ATCC BAA-594 / HTCC2503 / KCTC 12087</strain>
    </source>
</reference>
<dbReference type="GO" id="GO:0008168">
    <property type="term" value="F:methyltransferase activity"/>
    <property type="evidence" value="ECO:0007669"/>
    <property type="project" value="UniProtKB-KW"/>
</dbReference>
<dbReference type="Pfam" id="PF25455">
    <property type="entry name" value="Beta-barrel_CAF17_C"/>
    <property type="match status" value="1"/>
</dbReference>
<dbReference type="eggNOG" id="COG0354">
    <property type="taxonomic scope" value="Bacteria"/>
</dbReference>
<dbReference type="GO" id="GO:0032259">
    <property type="term" value="P:methylation"/>
    <property type="evidence" value="ECO:0007669"/>
    <property type="project" value="UniProtKB-KW"/>
</dbReference>